<gene>
    <name evidence="2" type="ORF">PRZ48_009197</name>
</gene>
<sequence length="328" mass="36573">MPSLRSESDEDEDQNARSCSEMVKEVDADIGPSVSLQQPVIYWSNGRRKAKLTLDVTYALPSETIDADIGGIAESLMEPILRHLRQQYSGQGENVYTHAPIARRESMEAPSKRRDRSGPDPETKSSTPRRRKLGSENVDAPSPVDQLAKFIAETIIKGGHVLQSDDGNVQGWLRDLQKLDPGSMTLDQLFRTHTRIADGASRLSRQSSFIRCLLMVIISKRTGRPTSSERSRANAEEQAKDARLRRYLASTGRLFIELINAVSLTHGQRAYNICVALFVSPVSNFSFNMPDLRRLQGGYSKEIVDKSAFDPAKAVTAADLRYGQYLIF</sequence>
<protein>
    <submittedName>
        <fullName evidence="2">Uncharacterized protein</fullName>
    </submittedName>
</protein>
<proteinExistence type="predicted"/>
<reference evidence="2 3" key="1">
    <citation type="journal article" date="2023" name="G3 (Bethesda)">
        <title>A chromosome-level genome assembly of Zasmidium syzygii isolated from banana leaves.</title>
        <authorList>
            <person name="van Westerhoven A.C."/>
            <person name="Mehrabi R."/>
            <person name="Talebi R."/>
            <person name="Steentjes M.B.F."/>
            <person name="Corcolon B."/>
            <person name="Chong P.A."/>
            <person name="Kema G.H.J."/>
            <person name="Seidl M.F."/>
        </authorList>
    </citation>
    <scope>NUCLEOTIDE SEQUENCE [LARGE SCALE GENOMIC DNA]</scope>
    <source>
        <strain evidence="2 3">P124</strain>
    </source>
</reference>
<dbReference type="Proteomes" id="UP001305779">
    <property type="component" value="Unassembled WGS sequence"/>
</dbReference>
<evidence type="ECO:0000313" key="2">
    <source>
        <dbReference type="EMBL" id="KAK4498687.1"/>
    </source>
</evidence>
<feature type="compositionally biased region" description="Basic and acidic residues" evidence="1">
    <location>
        <begin position="102"/>
        <end position="123"/>
    </location>
</feature>
<feature type="region of interest" description="Disordered" evidence="1">
    <location>
        <begin position="92"/>
        <end position="141"/>
    </location>
</feature>
<feature type="region of interest" description="Disordered" evidence="1">
    <location>
        <begin position="1"/>
        <end position="23"/>
    </location>
</feature>
<organism evidence="2 3">
    <name type="scientific">Zasmidium cellare</name>
    <name type="common">Wine cellar mold</name>
    <name type="synonym">Racodium cellare</name>
    <dbReference type="NCBI Taxonomy" id="395010"/>
    <lineage>
        <taxon>Eukaryota</taxon>
        <taxon>Fungi</taxon>
        <taxon>Dikarya</taxon>
        <taxon>Ascomycota</taxon>
        <taxon>Pezizomycotina</taxon>
        <taxon>Dothideomycetes</taxon>
        <taxon>Dothideomycetidae</taxon>
        <taxon>Mycosphaerellales</taxon>
        <taxon>Mycosphaerellaceae</taxon>
        <taxon>Zasmidium</taxon>
    </lineage>
</organism>
<keyword evidence="3" id="KW-1185">Reference proteome</keyword>
<name>A0ABR0EB40_ZASCE</name>
<evidence type="ECO:0000256" key="1">
    <source>
        <dbReference type="SAM" id="MobiDB-lite"/>
    </source>
</evidence>
<comment type="caution">
    <text evidence="2">The sequence shown here is derived from an EMBL/GenBank/DDBJ whole genome shotgun (WGS) entry which is preliminary data.</text>
</comment>
<dbReference type="EMBL" id="JAXOVC010000007">
    <property type="protein sequence ID" value="KAK4498687.1"/>
    <property type="molecule type" value="Genomic_DNA"/>
</dbReference>
<evidence type="ECO:0000313" key="3">
    <source>
        <dbReference type="Proteomes" id="UP001305779"/>
    </source>
</evidence>
<accession>A0ABR0EB40</accession>